<dbReference type="GO" id="GO:0003743">
    <property type="term" value="F:translation initiation factor activity"/>
    <property type="evidence" value="ECO:0007669"/>
    <property type="project" value="UniProtKB-KW"/>
</dbReference>
<keyword evidence="3" id="KW-0963">Cytoplasm</keyword>
<evidence type="ECO:0000256" key="4">
    <source>
        <dbReference type="ARBA" id="ARBA00022540"/>
    </source>
</evidence>
<dbReference type="Proteomes" id="UP000694888">
    <property type="component" value="Unplaced"/>
</dbReference>
<dbReference type="Gene3D" id="2.160.10.10">
    <property type="entry name" value="Hexapeptide repeat proteins"/>
    <property type="match status" value="2"/>
</dbReference>
<accession>A0ABM0JUI6</accession>
<dbReference type="Gene3D" id="3.90.550.10">
    <property type="entry name" value="Spore Coat Polysaccharide Biosynthesis Protein SpsA, Chain A"/>
    <property type="match status" value="1"/>
</dbReference>
<dbReference type="InterPro" id="IPR005835">
    <property type="entry name" value="NTP_transferase_dom"/>
</dbReference>
<evidence type="ECO:0000256" key="2">
    <source>
        <dbReference type="ARBA" id="ARBA00007878"/>
    </source>
</evidence>
<feature type="domain" description="EIF2B subunit epsilon/gamma LbH" evidence="12">
    <location>
        <begin position="377"/>
        <end position="466"/>
    </location>
</feature>
<dbReference type="CDD" id="cd04652">
    <property type="entry name" value="LbH_eIF2B_gamma_C"/>
    <property type="match status" value="1"/>
</dbReference>
<gene>
    <name evidence="14" type="primary">LOC101859577</name>
</gene>
<keyword evidence="5" id="KW-0648">Protein biosynthesis</keyword>
<dbReference type="PANTHER" id="PTHR45989">
    <property type="entry name" value="TRANSLATION INITIATION FACTOR EIF-2B SUBUNIT GAMMA"/>
    <property type="match status" value="1"/>
</dbReference>
<feature type="region of interest" description="Disordered" evidence="10">
    <location>
        <begin position="258"/>
        <end position="281"/>
    </location>
</feature>
<dbReference type="InterPro" id="IPR029044">
    <property type="entry name" value="Nucleotide-diphossugar_trans"/>
</dbReference>
<evidence type="ECO:0000256" key="5">
    <source>
        <dbReference type="ARBA" id="ARBA00022917"/>
    </source>
</evidence>
<keyword evidence="4 14" id="KW-0396">Initiation factor</keyword>
<protein>
    <recommendedName>
        <fullName evidence="6">Translation initiation factor eIF2B subunit gamma</fullName>
    </recommendedName>
    <alternativeName>
        <fullName evidence="7">eIF2B GDP-GTP exchange factor subunit gamma</fullName>
    </alternativeName>
</protein>
<comment type="similarity">
    <text evidence="2">Belongs to the eIF-2B gamma/epsilon subunits family.</text>
</comment>
<keyword evidence="13" id="KW-1185">Reference proteome</keyword>
<evidence type="ECO:0000256" key="8">
    <source>
        <dbReference type="ARBA" id="ARBA00045373"/>
    </source>
</evidence>
<comment type="subcellular location">
    <subcellularLocation>
        <location evidence="1">Cytoplasm</location>
        <location evidence="1">Cytosol</location>
    </subcellularLocation>
</comment>
<evidence type="ECO:0000256" key="10">
    <source>
        <dbReference type="SAM" id="MobiDB-lite"/>
    </source>
</evidence>
<dbReference type="Pfam" id="PF00483">
    <property type="entry name" value="NTP_transferase"/>
    <property type="match status" value="1"/>
</dbReference>
<comment type="function">
    <text evidence="8">Acts as a component of the translation initiation factor 2B (eIF2B) complex, which catalyzes the exchange of GDP for GTP on the eukaryotic initiation factor 2 (eIF2) complex gamma subunit. Its guanine nucleotide exchange factor activity is repressed when bound to eIF2 complex phosphorylated on the alpha subunit, thereby limiting the amount of methionyl-initiator methionine tRNA available to the ribosome and consequently global translation is repressed.</text>
</comment>
<evidence type="ECO:0000256" key="6">
    <source>
        <dbReference type="ARBA" id="ARBA00044196"/>
    </source>
</evidence>
<proteinExistence type="inferred from homology"/>
<feature type="domain" description="Nucleotidyl transferase" evidence="11">
    <location>
        <begin position="9"/>
        <end position="142"/>
    </location>
</feature>
<evidence type="ECO:0000256" key="7">
    <source>
        <dbReference type="ARBA" id="ARBA00044229"/>
    </source>
</evidence>
<evidence type="ECO:0000259" key="12">
    <source>
        <dbReference type="Pfam" id="PF25084"/>
    </source>
</evidence>
<reference evidence="14" key="1">
    <citation type="submission" date="2025-08" db="UniProtKB">
        <authorList>
            <consortium name="RefSeq"/>
        </authorList>
    </citation>
    <scope>IDENTIFICATION</scope>
</reference>
<dbReference type="GeneID" id="101859577"/>
<evidence type="ECO:0000313" key="14">
    <source>
        <dbReference type="RefSeq" id="XP_005101815.1"/>
    </source>
</evidence>
<organism evidence="13 14">
    <name type="scientific">Aplysia californica</name>
    <name type="common">California sea hare</name>
    <dbReference type="NCBI Taxonomy" id="6500"/>
    <lineage>
        <taxon>Eukaryota</taxon>
        <taxon>Metazoa</taxon>
        <taxon>Spiralia</taxon>
        <taxon>Lophotrochozoa</taxon>
        <taxon>Mollusca</taxon>
        <taxon>Gastropoda</taxon>
        <taxon>Heterobranchia</taxon>
        <taxon>Euthyneura</taxon>
        <taxon>Tectipleura</taxon>
        <taxon>Aplysiida</taxon>
        <taxon>Aplysioidea</taxon>
        <taxon>Aplysiidae</taxon>
        <taxon>Aplysia</taxon>
    </lineage>
</organism>
<evidence type="ECO:0000256" key="9">
    <source>
        <dbReference type="ARBA" id="ARBA00046432"/>
    </source>
</evidence>
<dbReference type="RefSeq" id="XP_005101815.1">
    <property type="nucleotide sequence ID" value="XM_005101758.3"/>
</dbReference>
<evidence type="ECO:0000256" key="1">
    <source>
        <dbReference type="ARBA" id="ARBA00004514"/>
    </source>
</evidence>
<dbReference type="PANTHER" id="PTHR45989:SF1">
    <property type="entry name" value="TRANSLATION INITIATION FACTOR EIF-2B SUBUNIT GAMMA"/>
    <property type="match status" value="1"/>
</dbReference>
<evidence type="ECO:0000256" key="3">
    <source>
        <dbReference type="ARBA" id="ARBA00022490"/>
    </source>
</evidence>
<evidence type="ECO:0000313" key="13">
    <source>
        <dbReference type="Proteomes" id="UP000694888"/>
    </source>
</evidence>
<dbReference type="Pfam" id="PF25084">
    <property type="entry name" value="LbH_EIF2B"/>
    <property type="match status" value="1"/>
</dbReference>
<comment type="subunit">
    <text evidence="9">Component of the translation initiation factor 2B (eIF2B) complex which is a heterodecamer of two sets of five different subunits: alpha, beta, gamma, delta and epsilon. Subunits alpha, beta and delta comprise a regulatory subcomplex and subunits epsilon and gamma comprise a catalytic subcomplex. Within the complex, the hexameric regulatory complex resides at the center, with the two heterodimeric catalytic subcomplexes bound on opposite sides.</text>
</comment>
<dbReference type="InterPro" id="IPR056764">
    <property type="entry name" value="LbH_EIF2B3/5"/>
</dbReference>
<sequence length="488" mass="54201">MANTGDCCAIIMAAGSGSRMTDLTNQCPKALLPVGRFPMIWYPIRSLEKAGFSDIVIITRKSWEKQMHSILSDKSVPILARLEIVSIPDSEDLGTADSLRRVAPKVKTTALVVSCDLISDCDLTDFMSVHRKHNSSITVMLSQLPTSIVAETLVPGFKSKQKNAASEKISIGFESNNEDHILFWRSQIDMDSEYLSLSKRFLDRFPCTRIQSKWTDCHVYMINKFVIEYLINRSDINSLQGELLPQVVKKQMSTLVKDKSHEEADMTTTEEADMTSADADNKPEKRKDLIDYVAGCEFDLTREANFLSLTSSNFGASPDSPQKDLIRCYAYRQTAGFCVRANTIAAYFEACKQIPRLMLQFLDNKSKGTMPPVPESTSIKPKSQVGADCLLGENVEIGEKVSIKKSVIGRHCKIDDKVKITNSIIMDHVTILESSNISNCIICDSAKIGDKCELNSCIVGQKQSISTMSKHANEALSSVTQMMEVALE</sequence>
<evidence type="ECO:0000259" key="11">
    <source>
        <dbReference type="Pfam" id="PF00483"/>
    </source>
</evidence>
<dbReference type="InterPro" id="IPR051960">
    <property type="entry name" value="eIF2B_gamma"/>
</dbReference>
<dbReference type="SUPFAM" id="SSF53448">
    <property type="entry name" value="Nucleotide-diphospho-sugar transferases"/>
    <property type="match status" value="1"/>
</dbReference>
<name>A0ABM0JUI6_APLCA</name>